<comment type="caution">
    <text evidence="2">The sequence shown here is derived from an EMBL/GenBank/DDBJ whole genome shotgun (WGS) entry which is preliminary data.</text>
</comment>
<dbReference type="EMBL" id="NMUH01001213">
    <property type="protein sequence ID" value="MQL90136.1"/>
    <property type="molecule type" value="Genomic_DNA"/>
</dbReference>
<sequence length="175" mass="19057">MGQVVRREPKIRRNTLRRRRGCPSRPFSNGAHGRVTHGVATGYLVAVLAAAVRPGATGEPAGLARFGFGNAAVRPVAFMTRPEGRPRHSCYRGVSCRRDNRGSPGECRIVSLRDETQEIGPLVRNDVGPEFLPTVDMEPESAEIEIFINDVDVEEVENSSGDESVPIESSDSDSE</sequence>
<proteinExistence type="predicted"/>
<dbReference type="Proteomes" id="UP000652761">
    <property type="component" value="Unassembled WGS sequence"/>
</dbReference>
<organism evidence="2 3">
    <name type="scientific">Colocasia esculenta</name>
    <name type="common">Wild taro</name>
    <name type="synonym">Arum esculentum</name>
    <dbReference type="NCBI Taxonomy" id="4460"/>
    <lineage>
        <taxon>Eukaryota</taxon>
        <taxon>Viridiplantae</taxon>
        <taxon>Streptophyta</taxon>
        <taxon>Embryophyta</taxon>
        <taxon>Tracheophyta</taxon>
        <taxon>Spermatophyta</taxon>
        <taxon>Magnoliopsida</taxon>
        <taxon>Liliopsida</taxon>
        <taxon>Araceae</taxon>
        <taxon>Aroideae</taxon>
        <taxon>Colocasieae</taxon>
        <taxon>Colocasia</taxon>
    </lineage>
</organism>
<evidence type="ECO:0000256" key="1">
    <source>
        <dbReference type="SAM" id="MobiDB-lite"/>
    </source>
</evidence>
<keyword evidence="3" id="KW-1185">Reference proteome</keyword>
<protein>
    <submittedName>
        <fullName evidence="2">Uncharacterized protein</fullName>
    </submittedName>
</protein>
<evidence type="ECO:0000313" key="3">
    <source>
        <dbReference type="Proteomes" id="UP000652761"/>
    </source>
</evidence>
<feature type="region of interest" description="Disordered" evidence="1">
    <location>
        <begin position="155"/>
        <end position="175"/>
    </location>
</feature>
<dbReference type="AlphaFoldDB" id="A0A843V4H7"/>
<name>A0A843V4H7_COLES</name>
<reference evidence="2" key="1">
    <citation type="submission" date="2017-07" db="EMBL/GenBank/DDBJ databases">
        <title>Taro Niue Genome Assembly and Annotation.</title>
        <authorList>
            <person name="Atibalentja N."/>
            <person name="Keating K."/>
            <person name="Fields C.J."/>
        </authorList>
    </citation>
    <scope>NUCLEOTIDE SEQUENCE</scope>
    <source>
        <strain evidence="2">Niue_2</strain>
        <tissue evidence="2">Leaf</tissue>
    </source>
</reference>
<gene>
    <name evidence="2" type="ORF">Taro_022722</name>
</gene>
<evidence type="ECO:0000313" key="2">
    <source>
        <dbReference type="EMBL" id="MQL90136.1"/>
    </source>
</evidence>
<accession>A0A843V4H7</accession>